<evidence type="ECO:0000313" key="3">
    <source>
        <dbReference type="Proteomes" id="UP000324222"/>
    </source>
</evidence>
<feature type="region of interest" description="Disordered" evidence="1">
    <location>
        <begin position="1"/>
        <end position="106"/>
    </location>
</feature>
<feature type="compositionally biased region" description="Basic and acidic residues" evidence="1">
    <location>
        <begin position="70"/>
        <end position="89"/>
    </location>
</feature>
<evidence type="ECO:0000313" key="2">
    <source>
        <dbReference type="EMBL" id="MPC96124.1"/>
    </source>
</evidence>
<accession>A0A5B7JUT9</accession>
<name>A0A5B7JUT9_PORTR</name>
<evidence type="ECO:0000256" key="1">
    <source>
        <dbReference type="SAM" id="MobiDB-lite"/>
    </source>
</evidence>
<gene>
    <name evidence="2" type="ORF">E2C01_091365</name>
</gene>
<dbReference type="Proteomes" id="UP000324222">
    <property type="component" value="Unassembled WGS sequence"/>
</dbReference>
<organism evidence="2 3">
    <name type="scientific">Portunus trituberculatus</name>
    <name type="common">Swimming crab</name>
    <name type="synonym">Neptunus trituberculatus</name>
    <dbReference type="NCBI Taxonomy" id="210409"/>
    <lineage>
        <taxon>Eukaryota</taxon>
        <taxon>Metazoa</taxon>
        <taxon>Ecdysozoa</taxon>
        <taxon>Arthropoda</taxon>
        <taxon>Crustacea</taxon>
        <taxon>Multicrustacea</taxon>
        <taxon>Malacostraca</taxon>
        <taxon>Eumalacostraca</taxon>
        <taxon>Eucarida</taxon>
        <taxon>Decapoda</taxon>
        <taxon>Pleocyemata</taxon>
        <taxon>Brachyura</taxon>
        <taxon>Eubrachyura</taxon>
        <taxon>Portunoidea</taxon>
        <taxon>Portunidae</taxon>
        <taxon>Portuninae</taxon>
        <taxon>Portunus</taxon>
    </lineage>
</organism>
<keyword evidence="3" id="KW-1185">Reference proteome</keyword>
<feature type="compositionally biased region" description="Basic and acidic residues" evidence="1">
    <location>
        <begin position="9"/>
        <end position="22"/>
    </location>
</feature>
<reference evidence="2 3" key="1">
    <citation type="submission" date="2019-05" db="EMBL/GenBank/DDBJ databases">
        <title>Another draft genome of Portunus trituberculatus and its Hox gene families provides insights of decapod evolution.</title>
        <authorList>
            <person name="Jeong J.-H."/>
            <person name="Song I."/>
            <person name="Kim S."/>
            <person name="Choi T."/>
            <person name="Kim D."/>
            <person name="Ryu S."/>
            <person name="Kim W."/>
        </authorList>
    </citation>
    <scope>NUCLEOTIDE SEQUENCE [LARGE SCALE GENOMIC DNA]</scope>
    <source>
        <tissue evidence="2">Muscle</tissue>
    </source>
</reference>
<comment type="caution">
    <text evidence="2">The sequence shown here is derived from an EMBL/GenBank/DDBJ whole genome shotgun (WGS) entry which is preliminary data.</text>
</comment>
<dbReference type="EMBL" id="VSRR010104736">
    <property type="protein sequence ID" value="MPC96124.1"/>
    <property type="molecule type" value="Genomic_DNA"/>
</dbReference>
<proteinExistence type="predicted"/>
<feature type="compositionally biased region" description="Basic and acidic residues" evidence="1">
    <location>
        <begin position="30"/>
        <end position="44"/>
    </location>
</feature>
<sequence>MCGAWLDGDQEREYGQLFKDKEKEEEEGEGERARERETEGHKGETAPSCRLYSKEVGGSGGSTDQLITDNEERVRNDGWRVSRGDERRRGGGGIMSSSLSAGDHYH</sequence>
<protein>
    <submittedName>
        <fullName evidence="2">Uncharacterized protein</fullName>
    </submittedName>
</protein>
<dbReference type="AlphaFoldDB" id="A0A5B7JUT9"/>